<dbReference type="SUPFAM" id="SSF50998">
    <property type="entry name" value="Quinoprotein alcohol dehydrogenase-like"/>
    <property type="match status" value="1"/>
</dbReference>
<keyword evidence="4" id="KW-1185">Reference proteome</keyword>
<evidence type="ECO:0000259" key="2">
    <source>
        <dbReference type="Pfam" id="PF13360"/>
    </source>
</evidence>
<dbReference type="RefSeq" id="WP_220564329.1">
    <property type="nucleotide sequence ID" value="NZ_CP074133.1"/>
</dbReference>
<feature type="domain" description="Pyrrolo-quinoline quinone repeat" evidence="2">
    <location>
        <begin position="81"/>
        <end position="260"/>
    </location>
</feature>
<evidence type="ECO:0000256" key="1">
    <source>
        <dbReference type="SAM" id="SignalP"/>
    </source>
</evidence>
<reference evidence="3 4" key="1">
    <citation type="submission" date="2021-05" db="EMBL/GenBank/DDBJ databases">
        <title>Direct Submission.</title>
        <authorList>
            <person name="Li K."/>
            <person name="Gao J."/>
        </authorList>
    </citation>
    <scope>NUCLEOTIDE SEQUENCE [LARGE SCALE GENOMIC DNA]</scope>
    <source>
        <strain evidence="3 4">Mg02</strain>
    </source>
</reference>
<sequence>MVIRRARAAALCAAAAAIVCAAAPAPHPDPVDRASHGGPVHRPREVGTVSEVAWEWSAPEGRGLHRVLAGVSGALMVLDDGVIALAGDTGAELWHHRERGRRVARAAVTPDRETLLLAYAGDGFRDVLALSTGTGEVVGAYREGGGREGGGREEGERGEEHLTDGLRVSVRGGGAAVTVTACSLFDGGRAWSHGVDPPVPDPEAFHHGDVAVTPGAVAVTGTFTDGDGDHTAVAVALEPDTGRVLWELEYGFTDHTAAVPELTASPDGAVLMWELPYTDPGGRLLHRLLEPATGEEVPGTFLRDVERRRVAFGADGYVDHAWDTDTDKVEYRYVGFDGTVREAVTAPARPGESETHRGWWLSDGVLRLHFVEGPDSVRGPVTAEVLAWDGGVRRIPLGPAAEGTRPEPGPHAYRAGPVAVRVPGAVLVTEDTERWHGPGRVVALR</sequence>
<gene>
    <name evidence="3" type="ORF">KGD84_01450</name>
</gene>
<organism evidence="3 4">
    <name type="scientific">Nocardiopsis changdeensis</name>
    <dbReference type="NCBI Taxonomy" id="2831969"/>
    <lineage>
        <taxon>Bacteria</taxon>
        <taxon>Bacillati</taxon>
        <taxon>Actinomycetota</taxon>
        <taxon>Actinomycetes</taxon>
        <taxon>Streptosporangiales</taxon>
        <taxon>Nocardiopsidaceae</taxon>
        <taxon>Nocardiopsis</taxon>
    </lineage>
</organism>
<protein>
    <submittedName>
        <fullName evidence="3">PQQ-binding-like beta-propeller repeat protein</fullName>
    </submittedName>
</protein>
<feature type="signal peptide" evidence="1">
    <location>
        <begin position="1"/>
        <end position="21"/>
    </location>
</feature>
<dbReference type="InterPro" id="IPR002372">
    <property type="entry name" value="PQQ_rpt_dom"/>
</dbReference>
<evidence type="ECO:0000313" key="3">
    <source>
        <dbReference type="EMBL" id="QUX23101.1"/>
    </source>
</evidence>
<name>A0ABX8BLP8_9ACTN</name>
<dbReference type="Pfam" id="PF13360">
    <property type="entry name" value="PQQ_2"/>
    <property type="match status" value="1"/>
</dbReference>
<accession>A0ABX8BLP8</accession>
<dbReference type="Proteomes" id="UP000676079">
    <property type="component" value="Chromosome"/>
</dbReference>
<dbReference type="InterPro" id="IPR011047">
    <property type="entry name" value="Quinoprotein_ADH-like_sf"/>
</dbReference>
<dbReference type="EMBL" id="CP074133">
    <property type="protein sequence ID" value="QUX23101.1"/>
    <property type="molecule type" value="Genomic_DNA"/>
</dbReference>
<feature type="chain" id="PRO_5046248302" evidence="1">
    <location>
        <begin position="22"/>
        <end position="445"/>
    </location>
</feature>
<evidence type="ECO:0000313" key="4">
    <source>
        <dbReference type="Proteomes" id="UP000676079"/>
    </source>
</evidence>
<keyword evidence="1" id="KW-0732">Signal</keyword>
<proteinExistence type="predicted"/>